<accession>A0A3E4VWD7</accession>
<evidence type="ECO:0000313" key="2">
    <source>
        <dbReference type="Proteomes" id="UP000261003"/>
    </source>
</evidence>
<proteinExistence type="predicted"/>
<comment type="caution">
    <text evidence="1">The sequence shown here is derived from an EMBL/GenBank/DDBJ whole genome shotgun (WGS) entry which is preliminary data.</text>
</comment>
<feature type="non-terminal residue" evidence="1">
    <location>
        <position position="1"/>
    </location>
</feature>
<dbReference type="AlphaFoldDB" id="A0A3E4VWD7"/>
<organism evidence="1 2">
    <name type="scientific">Phocaeicola vulgatus</name>
    <name type="common">Bacteroides vulgatus</name>
    <dbReference type="NCBI Taxonomy" id="821"/>
    <lineage>
        <taxon>Bacteria</taxon>
        <taxon>Pseudomonadati</taxon>
        <taxon>Bacteroidota</taxon>
        <taxon>Bacteroidia</taxon>
        <taxon>Bacteroidales</taxon>
        <taxon>Bacteroidaceae</taxon>
        <taxon>Phocaeicola</taxon>
    </lineage>
</organism>
<protein>
    <submittedName>
        <fullName evidence="1">ISAs1 family transposase</fullName>
    </submittedName>
</protein>
<dbReference type="Proteomes" id="UP000261003">
    <property type="component" value="Unassembled WGS sequence"/>
</dbReference>
<dbReference type="EMBL" id="QSTG01000135">
    <property type="protein sequence ID" value="RGM34250.1"/>
    <property type="molecule type" value="Genomic_DNA"/>
</dbReference>
<name>A0A3E4VWD7_PHOVU</name>
<sequence length="47" mass="5427">IQRMVLAILSIWKGKRKKLSDKAKGTAELIRELSLDFTAMIHMLDQK</sequence>
<gene>
    <name evidence="1" type="ORF">DXC16_25185</name>
</gene>
<evidence type="ECO:0000313" key="1">
    <source>
        <dbReference type="EMBL" id="RGM34250.1"/>
    </source>
</evidence>
<reference evidence="1 2" key="1">
    <citation type="submission" date="2018-08" db="EMBL/GenBank/DDBJ databases">
        <title>A genome reference for cultivated species of the human gut microbiota.</title>
        <authorList>
            <person name="Zou Y."/>
            <person name="Xue W."/>
            <person name="Luo G."/>
        </authorList>
    </citation>
    <scope>NUCLEOTIDE SEQUENCE [LARGE SCALE GENOMIC DNA]</scope>
    <source>
        <strain evidence="1 2">OM08-13BH</strain>
    </source>
</reference>